<reference evidence="2" key="1">
    <citation type="journal article" date="2021" name="Polymers (Basel)">
        <title>Highly Stretchable Bacterial Cellulose Produced by Komagataeibacter hansenii SI1.</title>
        <authorList>
            <person name="Cielecka I."/>
            <person name="Ryngajllo M."/>
            <person name="Maniukiewicz W."/>
            <person name="Bielecki S."/>
        </authorList>
    </citation>
    <scope>NUCLEOTIDE SEQUENCE</scope>
    <source>
        <strain evidence="2">SI1</strain>
    </source>
</reference>
<dbReference type="RefSeq" id="WP_110550183.1">
    <property type="nucleotide sequence ID" value="NZ_CALLXP010000007.1"/>
</dbReference>
<gene>
    <name evidence="2" type="ORF">K1W68_08865</name>
</gene>
<proteinExistence type="predicted"/>
<protein>
    <submittedName>
        <fullName evidence="2">Gluconate 2-dehydrogenase subunit 3 family protein</fullName>
    </submittedName>
</protein>
<feature type="signal peptide" evidence="1">
    <location>
        <begin position="1"/>
        <end position="30"/>
    </location>
</feature>
<reference evidence="2" key="2">
    <citation type="submission" date="2022-03" db="EMBL/GenBank/DDBJ databases">
        <authorList>
            <person name="Ryngajllo M."/>
            <person name="Jacek P."/>
            <person name="Kubiak K."/>
        </authorList>
    </citation>
    <scope>NUCLEOTIDE SEQUENCE</scope>
    <source>
        <strain evidence="2">SI1</strain>
    </source>
</reference>
<dbReference type="InterPro" id="IPR006311">
    <property type="entry name" value="TAT_signal"/>
</dbReference>
<comment type="caution">
    <text evidence="2">The sequence shown here is derived from an EMBL/GenBank/DDBJ whole genome shotgun (WGS) entry which is preliminary data.</text>
</comment>
<dbReference type="EMBL" id="JAIBCX010000019">
    <property type="protein sequence ID" value="MCJ8354097.1"/>
    <property type="molecule type" value="Genomic_DNA"/>
</dbReference>
<evidence type="ECO:0000313" key="3">
    <source>
        <dbReference type="Proteomes" id="UP001202887"/>
    </source>
</evidence>
<name>A0AAW5ETN9_NOVHA</name>
<accession>A0AAW5ETN9</accession>
<organism evidence="2 3">
    <name type="scientific">Novacetimonas hansenii</name>
    <name type="common">Komagataeibacter hansenii</name>
    <dbReference type="NCBI Taxonomy" id="436"/>
    <lineage>
        <taxon>Bacteria</taxon>
        <taxon>Pseudomonadati</taxon>
        <taxon>Pseudomonadota</taxon>
        <taxon>Alphaproteobacteria</taxon>
        <taxon>Acetobacterales</taxon>
        <taxon>Acetobacteraceae</taxon>
        <taxon>Novacetimonas</taxon>
    </lineage>
</organism>
<dbReference type="PROSITE" id="PS51318">
    <property type="entry name" value="TAT"/>
    <property type="match status" value="1"/>
</dbReference>
<dbReference type="Proteomes" id="UP001202887">
    <property type="component" value="Unassembled WGS sequence"/>
</dbReference>
<dbReference type="InterPro" id="IPR027056">
    <property type="entry name" value="Gluconate_2DH_su3"/>
</dbReference>
<dbReference type="Pfam" id="PF13618">
    <property type="entry name" value="Gluconate_2-dh3"/>
    <property type="match status" value="1"/>
</dbReference>
<sequence>MNRLHAVPTRRTFMQVMAGATALVATPCGAARPDGGAPMVAHAPVFFNADEWRFLNAACARLIPRDALGPDAVTLGVPRFIDLQMDTPYGRGQSWYMHAPFAEGPANLGYQLPYAPRDIYRVGIAGANAWCHNHEGSAFAALLPARQDEVLAMMERGEMTFGNLPAAQFFEQLLSNTMEGAFADPIHGGNAGLRAWTMIGFPGARADFMDWVDQYGMKYPLGTVSISGESA</sequence>
<evidence type="ECO:0000256" key="1">
    <source>
        <dbReference type="SAM" id="SignalP"/>
    </source>
</evidence>
<feature type="chain" id="PRO_5043666530" evidence="1">
    <location>
        <begin position="31"/>
        <end position="231"/>
    </location>
</feature>
<evidence type="ECO:0000313" key="2">
    <source>
        <dbReference type="EMBL" id="MCJ8354097.1"/>
    </source>
</evidence>
<keyword evidence="1" id="KW-0732">Signal</keyword>
<dbReference type="AlphaFoldDB" id="A0AAW5ETN9"/>